<feature type="transmembrane region" description="Helical" evidence="6">
    <location>
        <begin position="163"/>
        <end position="182"/>
    </location>
</feature>
<evidence type="ECO:0000313" key="8">
    <source>
        <dbReference type="EMBL" id="SCC10790.1"/>
    </source>
</evidence>
<sequence>MPLILIVVATVLSPFFIKDVLKNKPVKLDLISIVTSTVGFGLFLWGFTNVSSDGWGDLATVVSPIVIGVIILIIFGWRQLKLPVPFLDIRVFLNKNFTIPTIGLLLVTMAMYGVEMMLPTYLQNVRGLTPLDSGLTLLWGALFMGFVSPIAGALYNKVGIKRLSFVGFFILLLGTLPFVFLTEQTPTIIITVLYALRMVGIALLMMPLTTAAMGALPDERAADATAANNTLRQVSSSVVVALMTSVVQNVINNNTPNDAMKKTAPLQYAKKALDASLDGFQWAFIISLAFAVIGLLFVIFMKNEKEA</sequence>
<evidence type="ECO:0000313" key="9">
    <source>
        <dbReference type="Proteomes" id="UP000182448"/>
    </source>
</evidence>
<dbReference type="PANTHER" id="PTHR42718:SF24">
    <property type="entry name" value="MAJOR FACILITATOR SUPERFAMILY (MFS) PROFILE DOMAIN-CONTAINING PROTEIN"/>
    <property type="match status" value="1"/>
</dbReference>
<dbReference type="SUPFAM" id="SSF103473">
    <property type="entry name" value="MFS general substrate transporter"/>
    <property type="match status" value="1"/>
</dbReference>
<keyword evidence="5 6" id="KW-0472">Membrane</keyword>
<evidence type="ECO:0000256" key="4">
    <source>
        <dbReference type="ARBA" id="ARBA00022989"/>
    </source>
</evidence>
<feature type="transmembrane region" description="Helical" evidence="6">
    <location>
        <begin position="188"/>
        <end position="213"/>
    </location>
</feature>
<comment type="caution">
    <text evidence="8">The sequence shown here is derived from an EMBL/GenBank/DDBJ whole genome shotgun (WGS) entry which is preliminary data.</text>
</comment>
<accession>A0ABY0K3C9</accession>
<gene>
    <name evidence="8" type="ORF">GA0061075_1173</name>
</gene>
<feature type="domain" description="Major facilitator superfamily (MFS) profile" evidence="7">
    <location>
        <begin position="1"/>
        <end position="306"/>
    </location>
</feature>
<dbReference type="Pfam" id="PF07690">
    <property type="entry name" value="MFS_1"/>
    <property type="match status" value="1"/>
</dbReference>
<evidence type="ECO:0000256" key="1">
    <source>
        <dbReference type="ARBA" id="ARBA00004651"/>
    </source>
</evidence>
<feature type="transmembrane region" description="Helical" evidence="6">
    <location>
        <begin position="58"/>
        <end position="77"/>
    </location>
</feature>
<feature type="transmembrane region" description="Helical" evidence="6">
    <location>
        <begin position="234"/>
        <end position="251"/>
    </location>
</feature>
<keyword evidence="3 6" id="KW-0812">Transmembrane</keyword>
<protein>
    <submittedName>
        <fullName evidence="8">Major Facilitator Superfamily protein</fullName>
    </submittedName>
</protein>
<dbReference type="PANTHER" id="PTHR42718">
    <property type="entry name" value="MAJOR FACILITATOR SUPERFAMILY MULTIDRUG TRANSPORTER MFSC"/>
    <property type="match status" value="1"/>
</dbReference>
<dbReference type="InterPro" id="IPR020846">
    <property type="entry name" value="MFS_dom"/>
</dbReference>
<evidence type="ECO:0000256" key="3">
    <source>
        <dbReference type="ARBA" id="ARBA00022692"/>
    </source>
</evidence>
<name>A0ABY0K3C9_WEIHE</name>
<dbReference type="Gene3D" id="1.20.1250.20">
    <property type="entry name" value="MFS general substrate transporter like domains"/>
    <property type="match status" value="1"/>
</dbReference>
<evidence type="ECO:0000259" key="7">
    <source>
        <dbReference type="PROSITE" id="PS50850"/>
    </source>
</evidence>
<dbReference type="PROSITE" id="PS50850">
    <property type="entry name" value="MFS"/>
    <property type="match status" value="1"/>
</dbReference>
<dbReference type="EMBL" id="FMAW01000017">
    <property type="protein sequence ID" value="SCC10790.1"/>
    <property type="molecule type" value="Genomic_DNA"/>
</dbReference>
<keyword evidence="9" id="KW-1185">Reference proteome</keyword>
<reference evidence="8 9" key="1">
    <citation type="submission" date="2016-08" db="EMBL/GenBank/DDBJ databases">
        <authorList>
            <person name="Varghese N."/>
            <person name="Submissions Spin"/>
        </authorList>
    </citation>
    <scope>NUCLEOTIDE SEQUENCE [LARGE SCALE GENOMIC DNA]</scope>
    <source>
        <strain evidence="8 9">R-53116</strain>
    </source>
</reference>
<dbReference type="InterPro" id="IPR036259">
    <property type="entry name" value="MFS_trans_sf"/>
</dbReference>
<feature type="transmembrane region" description="Helical" evidence="6">
    <location>
        <begin position="134"/>
        <end position="156"/>
    </location>
</feature>
<feature type="transmembrane region" description="Helical" evidence="6">
    <location>
        <begin position="28"/>
        <end position="46"/>
    </location>
</feature>
<proteinExistence type="predicted"/>
<comment type="subcellular location">
    <subcellularLocation>
        <location evidence="1">Cell membrane</location>
        <topology evidence="1">Multi-pass membrane protein</topology>
    </subcellularLocation>
</comment>
<keyword evidence="2" id="KW-0813">Transport</keyword>
<dbReference type="Proteomes" id="UP000182448">
    <property type="component" value="Unassembled WGS sequence"/>
</dbReference>
<dbReference type="InterPro" id="IPR011701">
    <property type="entry name" value="MFS"/>
</dbReference>
<evidence type="ECO:0000256" key="2">
    <source>
        <dbReference type="ARBA" id="ARBA00022448"/>
    </source>
</evidence>
<evidence type="ECO:0000256" key="6">
    <source>
        <dbReference type="SAM" id="Phobius"/>
    </source>
</evidence>
<evidence type="ECO:0000256" key="5">
    <source>
        <dbReference type="ARBA" id="ARBA00023136"/>
    </source>
</evidence>
<keyword evidence="4 6" id="KW-1133">Transmembrane helix</keyword>
<feature type="transmembrane region" description="Helical" evidence="6">
    <location>
        <begin position="97"/>
        <end position="114"/>
    </location>
</feature>
<organism evidence="8 9">
    <name type="scientific">Weissella hellenica</name>
    <dbReference type="NCBI Taxonomy" id="46256"/>
    <lineage>
        <taxon>Bacteria</taxon>
        <taxon>Bacillati</taxon>
        <taxon>Bacillota</taxon>
        <taxon>Bacilli</taxon>
        <taxon>Lactobacillales</taxon>
        <taxon>Lactobacillaceae</taxon>
        <taxon>Weissella</taxon>
    </lineage>
</organism>
<feature type="transmembrane region" description="Helical" evidence="6">
    <location>
        <begin position="280"/>
        <end position="301"/>
    </location>
</feature>